<evidence type="ECO:0000256" key="9">
    <source>
        <dbReference type="SAM" id="SignalP"/>
    </source>
</evidence>
<dbReference type="InterPro" id="IPR000734">
    <property type="entry name" value="TAG_lipase"/>
</dbReference>
<proteinExistence type="inferred from homology"/>
<dbReference type="SUPFAM" id="SSF53474">
    <property type="entry name" value="alpha/beta-Hydrolases"/>
    <property type="match status" value="1"/>
</dbReference>
<keyword evidence="7" id="KW-1015">Disulfide bond</keyword>
<dbReference type="InterPro" id="IPR013818">
    <property type="entry name" value="Lipase"/>
</dbReference>
<feature type="signal peptide" evidence="9">
    <location>
        <begin position="1"/>
        <end position="21"/>
    </location>
</feature>
<dbReference type="RefSeq" id="XP_011645182.1">
    <property type="nucleotide sequence ID" value="XM_011646880.2"/>
</dbReference>
<keyword evidence="11" id="KW-1185">Reference proteome</keyword>
<evidence type="ECO:0000259" key="10">
    <source>
        <dbReference type="Pfam" id="PF00151"/>
    </source>
</evidence>
<keyword evidence="5" id="KW-0964">Secreted</keyword>
<protein>
    <recommendedName>
        <fullName evidence="4">phospholipase A1</fullName>
        <ecNumber evidence="4">3.1.1.32</ecNumber>
    </recommendedName>
</protein>
<dbReference type="EC" id="3.1.1.32" evidence="4"/>
<name>A0A6I9WYL6_9HYME</name>
<dbReference type="Proteomes" id="UP000504615">
    <property type="component" value="Unplaced"/>
</dbReference>
<evidence type="ECO:0000313" key="12">
    <source>
        <dbReference type="RefSeq" id="XP_011645182.1"/>
    </source>
</evidence>
<dbReference type="AlphaFoldDB" id="A0A6I9WYL6"/>
<dbReference type="PANTHER" id="PTHR11610">
    <property type="entry name" value="LIPASE"/>
    <property type="match status" value="1"/>
</dbReference>
<dbReference type="InterPro" id="IPR029058">
    <property type="entry name" value="AB_hydrolase_fold"/>
</dbReference>
<evidence type="ECO:0000256" key="2">
    <source>
        <dbReference type="ARBA" id="ARBA00004613"/>
    </source>
</evidence>
<evidence type="ECO:0000256" key="3">
    <source>
        <dbReference type="ARBA" id="ARBA00010701"/>
    </source>
</evidence>
<dbReference type="PANTHER" id="PTHR11610:SF173">
    <property type="entry name" value="LIPASE DOMAIN-CONTAINING PROTEIN-RELATED"/>
    <property type="match status" value="1"/>
</dbReference>
<evidence type="ECO:0000256" key="6">
    <source>
        <dbReference type="ARBA" id="ARBA00022801"/>
    </source>
</evidence>
<dbReference type="Pfam" id="PF00151">
    <property type="entry name" value="Lipase"/>
    <property type="match status" value="1"/>
</dbReference>
<evidence type="ECO:0000313" key="11">
    <source>
        <dbReference type="Proteomes" id="UP000504615"/>
    </source>
</evidence>
<evidence type="ECO:0000256" key="1">
    <source>
        <dbReference type="ARBA" id="ARBA00000111"/>
    </source>
</evidence>
<keyword evidence="9" id="KW-0732">Signal</keyword>
<comment type="subcellular location">
    <subcellularLocation>
        <location evidence="2">Secreted</location>
    </subcellularLocation>
</comment>
<dbReference type="GO" id="GO:0008970">
    <property type="term" value="F:phospholipase A1 activity"/>
    <property type="evidence" value="ECO:0007669"/>
    <property type="project" value="UniProtKB-EC"/>
</dbReference>
<comment type="catalytic activity">
    <reaction evidence="1">
        <text>a 1,2-diacyl-sn-glycero-3-phosphocholine + H2O = a 2-acyl-sn-glycero-3-phosphocholine + a fatty acid + H(+)</text>
        <dbReference type="Rhea" id="RHEA:18689"/>
        <dbReference type="ChEBI" id="CHEBI:15377"/>
        <dbReference type="ChEBI" id="CHEBI:15378"/>
        <dbReference type="ChEBI" id="CHEBI:28868"/>
        <dbReference type="ChEBI" id="CHEBI:57643"/>
        <dbReference type="ChEBI" id="CHEBI:57875"/>
        <dbReference type="EC" id="3.1.1.32"/>
    </reaction>
</comment>
<dbReference type="GO" id="GO:0005615">
    <property type="term" value="C:extracellular space"/>
    <property type="evidence" value="ECO:0007669"/>
    <property type="project" value="TreeGrafter"/>
</dbReference>
<sequence>MLATIVYSYVLLFFMAKTVDCLCSCEEPDSNFSAGVNLLYYKCNNETPATIAYPITKPEGILSVLDKNKRTIFYIFGYMQAPEKPNVELMMKALCFGRTDNIVLLDWSNYTTGLYPKVFSNGEKVARLLAICLNKLGDNGFNISNNIYIIGFSIGAHIAGHAAKCSKYEISRITGLDPANCIFYPTGCYLEKNDASFIDIIHTDMGGFGSLSLEQDTNIPTCLSPMGTLEIFVNGGHRIQPGCPLLESSLSTDPSSLFCSHSKAVVIYTRTKYYPTQTMANKKCSSYLAYLLDLCENVMVPFGYAAENITGSYYYKTGPL</sequence>
<dbReference type="GO" id="GO:0017171">
    <property type="term" value="F:serine hydrolase activity"/>
    <property type="evidence" value="ECO:0007669"/>
    <property type="project" value="TreeGrafter"/>
</dbReference>
<organism evidence="11 12">
    <name type="scientific">Pogonomyrmex barbatus</name>
    <name type="common">red harvester ant</name>
    <dbReference type="NCBI Taxonomy" id="144034"/>
    <lineage>
        <taxon>Eukaryota</taxon>
        <taxon>Metazoa</taxon>
        <taxon>Ecdysozoa</taxon>
        <taxon>Arthropoda</taxon>
        <taxon>Hexapoda</taxon>
        <taxon>Insecta</taxon>
        <taxon>Pterygota</taxon>
        <taxon>Neoptera</taxon>
        <taxon>Endopterygota</taxon>
        <taxon>Hymenoptera</taxon>
        <taxon>Apocrita</taxon>
        <taxon>Aculeata</taxon>
        <taxon>Formicoidea</taxon>
        <taxon>Formicidae</taxon>
        <taxon>Myrmicinae</taxon>
        <taxon>Pogonomyrmex</taxon>
    </lineage>
</organism>
<keyword evidence="6" id="KW-0378">Hydrolase</keyword>
<evidence type="ECO:0000256" key="8">
    <source>
        <dbReference type="RuleBase" id="RU004262"/>
    </source>
</evidence>
<evidence type="ECO:0000256" key="5">
    <source>
        <dbReference type="ARBA" id="ARBA00022525"/>
    </source>
</evidence>
<dbReference type="GeneID" id="105432192"/>
<dbReference type="PRINTS" id="PR00821">
    <property type="entry name" value="TAGLIPASE"/>
</dbReference>
<dbReference type="GO" id="GO:0016042">
    <property type="term" value="P:lipid catabolic process"/>
    <property type="evidence" value="ECO:0007669"/>
    <property type="project" value="TreeGrafter"/>
</dbReference>
<comment type="similarity">
    <text evidence="3 8">Belongs to the AB hydrolase superfamily. Lipase family.</text>
</comment>
<feature type="domain" description="Lipase" evidence="10">
    <location>
        <begin position="49"/>
        <end position="296"/>
    </location>
</feature>
<dbReference type="OrthoDB" id="199913at2759"/>
<dbReference type="KEGG" id="pbar:105432192"/>
<evidence type="ECO:0000256" key="4">
    <source>
        <dbReference type="ARBA" id="ARBA00013179"/>
    </source>
</evidence>
<gene>
    <name evidence="12" type="primary">LOC105432192</name>
</gene>
<dbReference type="Gene3D" id="3.40.50.1820">
    <property type="entry name" value="alpha/beta hydrolase"/>
    <property type="match status" value="1"/>
</dbReference>
<accession>A0A6I9WYL6</accession>
<evidence type="ECO:0000256" key="7">
    <source>
        <dbReference type="ARBA" id="ARBA00023157"/>
    </source>
</evidence>
<feature type="chain" id="PRO_5026949278" description="phospholipase A1" evidence="9">
    <location>
        <begin position="22"/>
        <end position="320"/>
    </location>
</feature>
<reference evidence="12" key="1">
    <citation type="submission" date="2025-08" db="UniProtKB">
        <authorList>
            <consortium name="RefSeq"/>
        </authorList>
    </citation>
    <scope>IDENTIFICATION</scope>
</reference>